<evidence type="ECO:0000256" key="5">
    <source>
        <dbReference type="ARBA" id="ARBA00023136"/>
    </source>
</evidence>
<dbReference type="STRING" id="36166.T1GNQ0"/>
<dbReference type="Gene3D" id="1.20.1250.20">
    <property type="entry name" value="MFS general substrate transporter like domains"/>
    <property type="match status" value="1"/>
</dbReference>
<comment type="subcellular location">
    <subcellularLocation>
        <location evidence="1">Membrane</location>
        <topology evidence="1">Multi-pass membrane protein</topology>
    </subcellularLocation>
</comment>
<evidence type="ECO:0000256" key="1">
    <source>
        <dbReference type="ARBA" id="ARBA00004141"/>
    </source>
</evidence>
<dbReference type="Proteomes" id="UP000015102">
    <property type="component" value="Unassembled WGS sequence"/>
</dbReference>
<dbReference type="HOGENOM" id="CLU_981035_0_0_1"/>
<reference evidence="7" key="2">
    <citation type="submission" date="2015-06" db="UniProtKB">
        <authorList>
            <consortium name="EnsemblMetazoa"/>
        </authorList>
    </citation>
    <scope>IDENTIFICATION</scope>
</reference>
<dbReference type="EnsemblMetazoa" id="MESCA005208-RA">
    <property type="protein sequence ID" value="MESCA005208-PA"/>
    <property type="gene ID" value="MESCA005208"/>
</dbReference>
<evidence type="ECO:0000256" key="6">
    <source>
        <dbReference type="SAM" id="Phobius"/>
    </source>
</evidence>
<keyword evidence="4 6" id="KW-1133">Transmembrane helix</keyword>
<dbReference type="EMBL" id="CAQQ02185571">
    <property type="status" value="NOT_ANNOTATED_CDS"/>
    <property type="molecule type" value="Genomic_DNA"/>
</dbReference>
<keyword evidence="8" id="KW-1185">Reference proteome</keyword>
<evidence type="ECO:0000313" key="8">
    <source>
        <dbReference type="Proteomes" id="UP000015102"/>
    </source>
</evidence>
<evidence type="ECO:0008006" key="9">
    <source>
        <dbReference type="Google" id="ProtNLM"/>
    </source>
</evidence>
<reference evidence="8" key="1">
    <citation type="submission" date="2013-02" db="EMBL/GenBank/DDBJ databases">
        <authorList>
            <person name="Hughes D."/>
        </authorList>
    </citation>
    <scope>NUCLEOTIDE SEQUENCE</scope>
    <source>
        <strain>Durham</strain>
        <strain evidence="8">NC isolate 2 -- Noor lab</strain>
    </source>
</reference>
<proteinExistence type="predicted"/>
<evidence type="ECO:0000313" key="7">
    <source>
        <dbReference type="EnsemblMetazoa" id="MESCA005208-PA"/>
    </source>
</evidence>
<feature type="transmembrane region" description="Helical" evidence="6">
    <location>
        <begin position="91"/>
        <end position="113"/>
    </location>
</feature>
<evidence type="ECO:0000256" key="2">
    <source>
        <dbReference type="ARBA" id="ARBA00022448"/>
    </source>
</evidence>
<keyword evidence="3 6" id="KW-0812">Transmembrane</keyword>
<dbReference type="PANTHER" id="PTHR23511:SF37">
    <property type="entry name" value="MAJOR FACILITATOR SUPERFAMILY (MFS) PROFILE DOMAIN-CONTAINING PROTEIN-RELATED"/>
    <property type="match status" value="1"/>
</dbReference>
<dbReference type="PANTHER" id="PTHR23511">
    <property type="entry name" value="SYNAPTIC VESICLE GLYCOPROTEIN 2"/>
    <property type="match status" value="1"/>
</dbReference>
<feature type="transmembrane region" description="Helical" evidence="6">
    <location>
        <begin position="206"/>
        <end position="228"/>
    </location>
</feature>
<dbReference type="AlphaFoldDB" id="T1GNQ0"/>
<feature type="transmembrane region" description="Helical" evidence="6">
    <location>
        <begin position="125"/>
        <end position="156"/>
    </location>
</feature>
<sequence>MTSQTSSKNAISIVSNLSSVSDLSLVANRQPAEVDKMKFSSALEETKFGKINYLLIIVSGVVLANVLLETAQISFILPVSQCDLQLSIKEKGILCAMSYAGIISSSHLWGFLADTKGRRKIICPTLIIGFIFSVMSSFASEVWVLCLLRFCTGFLWNTGRSKNEFPVRHLTPEEDTMRKDVGENQSFLKTIWNQTAPLFSKEYIKVTLLICFIQFWLFVVTNGMYMWFPQITNYLVEFQNNYPNNSTLICDLFRSKQNETYGLQNDGEMKCVEKLELALISTPS</sequence>
<dbReference type="EMBL" id="CAQQ02185570">
    <property type="status" value="NOT_ANNOTATED_CDS"/>
    <property type="molecule type" value="Genomic_DNA"/>
</dbReference>
<dbReference type="InterPro" id="IPR036259">
    <property type="entry name" value="MFS_trans_sf"/>
</dbReference>
<dbReference type="SUPFAM" id="SSF103473">
    <property type="entry name" value="MFS general substrate transporter"/>
    <property type="match status" value="1"/>
</dbReference>
<evidence type="ECO:0000256" key="4">
    <source>
        <dbReference type="ARBA" id="ARBA00022989"/>
    </source>
</evidence>
<feature type="transmembrane region" description="Helical" evidence="6">
    <location>
        <begin position="53"/>
        <end position="79"/>
    </location>
</feature>
<name>T1GNQ0_MEGSC</name>
<protein>
    <recommendedName>
        <fullName evidence="9">Major facilitator superfamily (MFS) profile domain-containing protein</fullName>
    </recommendedName>
</protein>
<dbReference type="Pfam" id="PF07690">
    <property type="entry name" value="MFS_1"/>
    <property type="match status" value="1"/>
</dbReference>
<accession>T1GNQ0</accession>
<evidence type="ECO:0000256" key="3">
    <source>
        <dbReference type="ARBA" id="ARBA00022692"/>
    </source>
</evidence>
<keyword evidence="2" id="KW-0813">Transport</keyword>
<dbReference type="OMA" id="YPARTRD"/>
<dbReference type="InterPro" id="IPR011701">
    <property type="entry name" value="MFS"/>
</dbReference>
<dbReference type="GO" id="GO:0022857">
    <property type="term" value="F:transmembrane transporter activity"/>
    <property type="evidence" value="ECO:0007669"/>
    <property type="project" value="InterPro"/>
</dbReference>
<dbReference type="GO" id="GO:0016020">
    <property type="term" value="C:membrane"/>
    <property type="evidence" value="ECO:0007669"/>
    <property type="project" value="UniProtKB-SubCell"/>
</dbReference>
<organism evidence="7 8">
    <name type="scientific">Megaselia scalaris</name>
    <name type="common">Humpbacked fly</name>
    <name type="synonym">Phora scalaris</name>
    <dbReference type="NCBI Taxonomy" id="36166"/>
    <lineage>
        <taxon>Eukaryota</taxon>
        <taxon>Metazoa</taxon>
        <taxon>Ecdysozoa</taxon>
        <taxon>Arthropoda</taxon>
        <taxon>Hexapoda</taxon>
        <taxon>Insecta</taxon>
        <taxon>Pterygota</taxon>
        <taxon>Neoptera</taxon>
        <taxon>Endopterygota</taxon>
        <taxon>Diptera</taxon>
        <taxon>Brachycera</taxon>
        <taxon>Muscomorpha</taxon>
        <taxon>Platypezoidea</taxon>
        <taxon>Phoridae</taxon>
        <taxon>Megaseliini</taxon>
        <taxon>Megaselia</taxon>
    </lineage>
</organism>
<keyword evidence="5 6" id="KW-0472">Membrane</keyword>